<dbReference type="EMBL" id="JARK01000225">
    <property type="protein sequence ID" value="EYC40180.1"/>
    <property type="molecule type" value="Genomic_DNA"/>
</dbReference>
<accession>A0A016WKL5</accession>
<dbReference type="Proteomes" id="UP000024635">
    <property type="component" value="Unassembled WGS sequence"/>
</dbReference>
<comment type="caution">
    <text evidence="1">The sequence shown here is derived from an EMBL/GenBank/DDBJ whole genome shotgun (WGS) entry which is preliminary data.</text>
</comment>
<evidence type="ECO:0000313" key="1">
    <source>
        <dbReference type="EMBL" id="EYC40180.1"/>
    </source>
</evidence>
<dbReference type="AlphaFoldDB" id="A0A016WKL5"/>
<evidence type="ECO:0000313" key="2">
    <source>
        <dbReference type="Proteomes" id="UP000024635"/>
    </source>
</evidence>
<proteinExistence type="predicted"/>
<reference evidence="2" key="1">
    <citation type="journal article" date="2015" name="Nat. Genet.">
        <title>The genome and transcriptome of the zoonotic hookworm Ancylostoma ceylanicum identify infection-specific gene families.</title>
        <authorList>
            <person name="Schwarz E.M."/>
            <person name="Hu Y."/>
            <person name="Antoshechkin I."/>
            <person name="Miller M.M."/>
            <person name="Sternberg P.W."/>
            <person name="Aroian R.V."/>
        </authorList>
    </citation>
    <scope>NUCLEOTIDE SEQUENCE</scope>
    <source>
        <strain evidence="2">HY135</strain>
    </source>
</reference>
<organism evidence="1 2">
    <name type="scientific">Ancylostoma ceylanicum</name>
    <dbReference type="NCBI Taxonomy" id="53326"/>
    <lineage>
        <taxon>Eukaryota</taxon>
        <taxon>Metazoa</taxon>
        <taxon>Ecdysozoa</taxon>
        <taxon>Nematoda</taxon>
        <taxon>Chromadorea</taxon>
        <taxon>Rhabditida</taxon>
        <taxon>Rhabditina</taxon>
        <taxon>Rhabditomorpha</taxon>
        <taxon>Strongyloidea</taxon>
        <taxon>Ancylostomatidae</taxon>
        <taxon>Ancylostomatinae</taxon>
        <taxon>Ancylostoma</taxon>
    </lineage>
</organism>
<name>A0A016WKL5_9BILA</name>
<gene>
    <name evidence="1" type="primary">Acey_s0625.g794</name>
    <name evidence="1" type="ORF">Y032_0625g794</name>
</gene>
<sequence length="134" mass="15650">MDRYQAMLIARTSRRWAQNYSDKPSLVARTSWKAPREASLASLRAEQKENTVPMTQLAKVARFCWGRTSQGGEQTRDDFRRMQTTRDDCSARATTHLLRKKTYEEYEAASGVLRQWVLSVEWCLLVEMPLLFTR</sequence>
<protein>
    <submittedName>
        <fullName evidence="1">Uncharacterized protein</fullName>
    </submittedName>
</protein>
<keyword evidence="2" id="KW-1185">Reference proteome</keyword>